<accession>A0AAV4G2D0</accession>
<dbReference type="AlphaFoldDB" id="A0AAV4G2D0"/>
<name>A0AAV4G2D0_9GAST</name>
<proteinExistence type="predicted"/>
<dbReference type="Proteomes" id="UP000762676">
    <property type="component" value="Unassembled WGS sequence"/>
</dbReference>
<gene>
    <name evidence="2" type="ORF">ElyMa_004000800</name>
</gene>
<evidence type="ECO:0000259" key="1">
    <source>
        <dbReference type="PROSITE" id="PS51837"/>
    </source>
</evidence>
<comment type="caution">
    <text evidence="2">The sequence shown here is derived from an EMBL/GenBank/DDBJ whole genome shotgun (WGS) entry which is preliminary data.</text>
</comment>
<evidence type="ECO:0000313" key="2">
    <source>
        <dbReference type="EMBL" id="GFR78680.1"/>
    </source>
</evidence>
<dbReference type="InterPro" id="IPR006629">
    <property type="entry name" value="LITAF"/>
</dbReference>
<dbReference type="Pfam" id="PF10601">
    <property type="entry name" value="zf-LITAF-like"/>
    <property type="match status" value="1"/>
</dbReference>
<reference evidence="2 3" key="1">
    <citation type="journal article" date="2021" name="Elife">
        <title>Chloroplast acquisition without the gene transfer in kleptoplastic sea slugs, Plakobranchus ocellatus.</title>
        <authorList>
            <person name="Maeda T."/>
            <person name="Takahashi S."/>
            <person name="Yoshida T."/>
            <person name="Shimamura S."/>
            <person name="Takaki Y."/>
            <person name="Nagai Y."/>
            <person name="Toyoda A."/>
            <person name="Suzuki Y."/>
            <person name="Arimoto A."/>
            <person name="Ishii H."/>
            <person name="Satoh N."/>
            <person name="Nishiyama T."/>
            <person name="Hasebe M."/>
            <person name="Maruyama T."/>
            <person name="Minagawa J."/>
            <person name="Obokata J."/>
            <person name="Shigenobu S."/>
        </authorList>
    </citation>
    <scope>NUCLEOTIDE SEQUENCE [LARGE SCALE GENOMIC DNA]</scope>
</reference>
<dbReference type="EMBL" id="BMAT01008139">
    <property type="protein sequence ID" value="GFR78680.1"/>
    <property type="molecule type" value="Genomic_DNA"/>
</dbReference>
<evidence type="ECO:0000313" key="3">
    <source>
        <dbReference type="Proteomes" id="UP000762676"/>
    </source>
</evidence>
<protein>
    <recommendedName>
        <fullName evidence="1">LITAF domain-containing protein</fullName>
    </recommendedName>
</protein>
<dbReference type="PROSITE" id="PS51837">
    <property type="entry name" value="LITAF"/>
    <property type="match status" value="1"/>
</dbReference>
<sequence>MEISKDTVLKNQTFHSPKKVRCLKTGEIKITWNLGSFQPKIIYHRERVVKIGSGMAYQPPSNTPTTLGLQPCIFSCPHCGHYGATIISYKTGTMTWLLCGSICSVGSVPLNV</sequence>
<feature type="domain" description="LITAF" evidence="1">
    <location>
        <begin position="56"/>
        <end position="112"/>
    </location>
</feature>
<organism evidence="2 3">
    <name type="scientific">Elysia marginata</name>
    <dbReference type="NCBI Taxonomy" id="1093978"/>
    <lineage>
        <taxon>Eukaryota</taxon>
        <taxon>Metazoa</taxon>
        <taxon>Spiralia</taxon>
        <taxon>Lophotrochozoa</taxon>
        <taxon>Mollusca</taxon>
        <taxon>Gastropoda</taxon>
        <taxon>Heterobranchia</taxon>
        <taxon>Euthyneura</taxon>
        <taxon>Panpulmonata</taxon>
        <taxon>Sacoglossa</taxon>
        <taxon>Placobranchoidea</taxon>
        <taxon>Plakobranchidae</taxon>
        <taxon>Elysia</taxon>
    </lineage>
</organism>
<keyword evidence="3" id="KW-1185">Reference proteome</keyword>